<reference evidence="3" key="1">
    <citation type="journal article" date="2019" name="Int. J. Syst. Evol. Microbiol.">
        <title>The Global Catalogue of Microorganisms (GCM) 10K type strain sequencing project: providing services to taxonomists for standard genome sequencing and annotation.</title>
        <authorList>
            <consortium name="The Broad Institute Genomics Platform"/>
            <consortium name="The Broad Institute Genome Sequencing Center for Infectious Disease"/>
            <person name="Wu L."/>
            <person name="Ma J."/>
        </authorList>
    </citation>
    <scope>NUCLEOTIDE SEQUENCE [LARGE SCALE GENOMIC DNA]</scope>
    <source>
        <strain evidence="3">JCM 16928</strain>
    </source>
</reference>
<name>A0ABP6Z1F3_9ACTN</name>
<dbReference type="RefSeq" id="WP_344849429.1">
    <property type="nucleotide sequence ID" value="NZ_BAABAA010000019.1"/>
</dbReference>
<gene>
    <name evidence="2" type="ORF">GCM10022235_78910</name>
</gene>
<accession>A0ABP6Z1F3</accession>
<proteinExistence type="predicted"/>
<dbReference type="EMBL" id="BAABAA010000019">
    <property type="protein sequence ID" value="GAA3595804.1"/>
    <property type="molecule type" value="Genomic_DNA"/>
</dbReference>
<dbReference type="Proteomes" id="UP001501222">
    <property type="component" value="Unassembled WGS sequence"/>
</dbReference>
<organism evidence="2 3">
    <name type="scientific">Kribbella ginsengisoli</name>
    <dbReference type="NCBI Taxonomy" id="363865"/>
    <lineage>
        <taxon>Bacteria</taxon>
        <taxon>Bacillati</taxon>
        <taxon>Actinomycetota</taxon>
        <taxon>Actinomycetes</taxon>
        <taxon>Propionibacteriales</taxon>
        <taxon>Kribbellaceae</taxon>
        <taxon>Kribbella</taxon>
    </lineage>
</organism>
<evidence type="ECO:0000256" key="1">
    <source>
        <dbReference type="SAM" id="MobiDB-lite"/>
    </source>
</evidence>
<protein>
    <submittedName>
        <fullName evidence="2">Uncharacterized protein</fullName>
    </submittedName>
</protein>
<sequence length="96" mass="10138">MRKPGGGRQPDVVGEVFEDVRQTQLDGVLRIAVGRPAEPFARDDLTLVSRGSGEDAQQTEEAGDLFGTIAADNVEDGLRGLPGGRSVEDDPSGRCT</sequence>
<evidence type="ECO:0000313" key="3">
    <source>
        <dbReference type="Proteomes" id="UP001501222"/>
    </source>
</evidence>
<feature type="compositionally biased region" description="Basic and acidic residues" evidence="1">
    <location>
        <begin position="86"/>
        <end position="96"/>
    </location>
</feature>
<feature type="region of interest" description="Disordered" evidence="1">
    <location>
        <begin position="76"/>
        <end position="96"/>
    </location>
</feature>
<evidence type="ECO:0000313" key="2">
    <source>
        <dbReference type="EMBL" id="GAA3595804.1"/>
    </source>
</evidence>
<comment type="caution">
    <text evidence="2">The sequence shown here is derived from an EMBL/GenBank/DDBJ whole genome shotgun (WGS) entry which is preliminary data.</text>
</comment>
<keyword evidence="3" id="KW-1185">Reference proteome</keyword>